<reference evidence="1" key="1">
    <citation type="submission" date="2020-08" db="EMBL/GenBank/DDBJ databases">
        <title>Genome public.</title>
        <authorList>
            <person name="Liu C."/>
            <person name="Sun Q."/>
        </authorList>
    </citation>
    <scope>NUCLEOTIDE SEQUENCE</scope>
    <source>
        <strain evidence="1">NSJ-23</strain>
    </source>
</reference>
<sequence>MLPPIEIPTLLFWENGNTWYGSKGQARFFIQPVTHEAAPDTPDAPSHTTLDIEFWRGPLTKALSHICSTASFPLSGEGLEQTVQWLEEQAAIVNEE</sequence>
<dbReference type="Proteomes" id="UP000628736">
    <property type="component" value="Unassembled WGS sequence"/>
</dbReference>
<name>A0A8J6M2F8_9FIRM</name>
<dbReference type="AlphaFoldDB" id="A0A8J6M2F8"/>
<evidence type="ECO:0000313" key="1">
    <source>
        <dbReference type="EMBL" id="MBC5721700.1"/>
    </source>
</evidence>
<organism evidence="1 2">
    <name type="scientific">Flintibacter hominis</name>
    <dbReference type="NCBI Taxonomy" id="2763048"/>
    <lineage>
        <taxon>Bacteria</taxon>
        <taxon>Bacillati</taxon>
        <taxon>Bacillota</taxon>
        <taxon>Clostridia</taxon>
        <taxon>Eubacteriales</taxon>
        <taxon>Flintibacter</taxon>
    </lineage>
</organism>
<comment type="caution">
    <text evidence="1">The sequence shown here is derived from an EMBL/GenBank/DDBJ whole genome shotgun (WGS) entry which is preliminary data.</text>
</comment>
<evidence type="ECO:0000313" key="2">
    <source>
        <dbReference type="Proteomes" id="UP000628736"/>
    </source>
</evidence>
<dbReference type="EMBL" id="JACOPO010000001">
    <property type="protein sequence ID" value="MBC5721700.1"/>
    <property type="molecule type" value="Genomic_DNA"/>
</dbReference>
<protein>
    <submittedName>
        <fullName evidence="1">Uncharacterized protein</fullName>
    </submittedName>
</protein>
<proteinExistence type="predicted"/>
<keyword evidence="2" id="KW-1185">Reference proteome</keyword>
<gene>
    <name evidence="1" type="ORF">H8S11_02530</name>
</gene>
<accession>A0A8J6M2F8</accession>
<dbReference type="RefSeq" id="WP_186852068.1">
    <property type="nucleotide sequence ID" value="NZ_JACOPO010000001.1"/>
</dbReference>